<accession>A0ABW0L449</accession>
<dbReference type="PIRSF" id="PIRSF010372">
    <property type="entry name" value="PaiB"/>
    <property type="match status" value="1"/>
</dbReference>
<dbReference type="Gene3D" id="2.30.110.10">
    <property type="entry name" value="Electron Transport, Fmn-binding Protein, Chain A"/>
    <property type="match status" value="1"/>
</dbReference>
<proteinExistence type="predicted"/>
<reference evidence="2" key="1">
    <citation type="journal article" date="2019" name="Int. J. Syst. Evol. Microbiol.">
        <title>The Global Catalogue of Microorganisms (GCM) 10K type strain sequencing project: providing services to taxonomists for standard genome sequencing and annotation.</title>
        <authorList>
            <consortium name="The Broad Institute Genomics Platform"/>
            <consortium name="The Broad Institute Genome Sequencing Center for Infectious Disease"/>
            <person name="Wu L."/>
            <person name="Ma J."/>
        </authorList>
    </citation>
    <scope>NUCLEOTIDE SEQUENCE [LARGE SCALE GENOMIC DNA]</scope>
    <source>
        <strain evidence="2">KACC 12649</strain>
    </source>
</reference>
<dbReference type="EMBL" id="JBHSMU010000008">
    <property type="protein sequence ID" value="MFC5459662.1"/>
    <property type="molecule type" value="Genomic_DNA"/>
</dbReference>
<comment type="caution">
    <text evidence="1">The sequence shown here is derived from an EMBL/GenBank/DDBJ whole genome shotgun (WGS) entry which is preliminary data.</text>
</comment>
<dbReference type="PANTHER" id="PTHR35802">
    <property type="entry name" value="PROTEASE SYNTHASE AND SPORULATION PROTEIN PAI 2"/>
    <property type="match status" value="1"/>
</dbReference>
<sequence length="174" mass="19013">MYIPASTAETRPAMLHALISAHPLGMLVSHGASGIDADHIPFEIAPGDAPLGVLRAHVARANPLWRNDGEAVMVVFRGESGYVPPRTSMRHPGDTRVVPTWNYSVVHAHGRLRTVEDPAWIMALLRRQSAVHEAAEAQPWSPDDAPRDYIDRLLKAIVGIEIVIERLDGKTKAG</sequence>
<dbReference type="Pfam" id="PF04299">
    <property type="entry name" value="FMN_bind_2"/>
    <property type="match status" value="1"/>
</dbReference>
<dbReference type="InterPro" id="IPR007396">
    <property type="entry name" value="TR_PAI2-type"/>
</dbReference>
<organism evidence="1 2">
    <name type="scientific">Massilia niabensis</name>
    <dbReference type="NCBI Taxonomy" id="544910"/>
    <lineage>
        <taxon>Bacteria</taxon>
        <taxon>Pseudomonadati</taxon>
        <taxon>Pseudomonadota</taxon>
        <taxon>Betaproteobacteria</taxon>
        <taxon>Burkholderiales</taxon>
        <taxon>Oxalobacteraceae</taxon>
        <taxon>Telluria group</taxon>
        <taxon>Massilia</taxon>
    </lineage>
</organism>
<keyword evidence="2" id="KW-1185">Reference proteome</keyword>
<name>A0ABW0L449_9BURK</name>
<evidence type="ECO:0000313" key="2">
    <source>
        <dbReference type="Proteomes" id="UP001596050"/>
    </source>
</evidence>
<dbReference type="RefSeq" id="WP_379781720.1">
    <property type="nucleotide sequence ID" value="NZ_JBHSMU010000008.1"/>
</dbReference>
<dbReference type="PANTHER" id="PTHR35802:SF1">
    <property type="entry name" value="PROTEASE SYNTHASE AND SPORULATION PROTEIN PAI 2"/>
    <property type="match status" value="1"/>
</dbReference>
<dbReference type="SUPFAM" id="SSF50475">
    <property type="entry name" value="FMN-binding split barrel"/>
    <property type="match status" value="1"/>
</dbReference>
<dbReference type="InterPro" id="IPR012349">
    <property type="entry name" value="Split_barrel_FMN-bd"/>
</dbReference>
<dbReference type="Proteomes" id="UP001596050">
    <property type="component" value="Unassembled WGS sequence"/>
</dbReference>
<protein>
    <submittedName>
        <fullName evidence="1">FMN-binding negative transcriptional regulator</fullName>
    </submittedName>
</protein>
<gene>
    <name evidence="1" type="ORF">ACFPN5_07550</name>
</gene>
<evidence type="ECO:0000313" key="1">
    <source>
        <dbReference type="EMBL" id="MFC5459662.1"/>
    </source>
</evidence>